<dbReference type="InterPro" id="IPR010982">
    <property type="entry name" value="Lambda_DNA-bd_dom_sf"/>
</dbReference>
<dbReference type="CDD" id="cd01392">
    <property type="entry name" value="HTH_LacI"/>
    <property type="match status" value="1"/>
</dbReference>
<dbReference type="PANTHER" id="PTHR30146:SF109">
    <property type="entry name" value="HTH-TYPE TRANSCRIPTIONAL REGULATOR GALS"/>
    <property type="match status" value="1"/>
</dbReference>
<dbReference type="Gene3D" id="1.10.260.40">
    <property type="entry name" value="lambda repressor-like DNA-binding domains"/>
    <property type="match status" value="1"/>
</dbReference>
<evidence type="ECO:0000313" key="8">
    <source>
        <dbReference type="Proteomes" id="UP000198778"/>
    </source>
</evidence>
<dbReference type="GO" id="GO:0003700">
    <property type="term" value="F:DNA-binding transcription factor activity"/>
    <property type="evidence" value="ECO:0007669"/>
    <property type="project" value="TreeGrafter"/>
</dbReference>
<evidence type="ECO:0000259" key="6">
    <source>
        <dbReference type="PROSITE" id="PS51063"/>
    </source>
</evidence>
<dbReference type="RefSeq" id="WP_090844802.1">
    <property type="nucleotide sequence ID" value="NZ_FNIL01000027.1"/>
</dbReference>
<feature type="domain" description="HTH lacI-type" evidence="4">
    <location>
        <begin position="3"/>
        <end position="57"/>
    </location>
</feature>
<dbReference type="Pfam" id="PF13377">
    <property type="entry name" value="Peripla_BP_3"/>
    <property type="match status" value="1"/>
</dbReference>
<dbReference type="SMART" id="SM00354">
    <property type="entry name" value="HTH_LACI"/>
    <property type="match status" value="1"/>
</dbReference>
<dbReference type="SUPFAM" id="SSF53822">
    <property type="entry name" value="Periplasmic binding protein-like I"/>
    <property type="match status" value="1"/>
</dbReference>
<dbReference type="InterPro" id="IPR046335">
    <property type="entry name" value="LacI/GalR-like_sensor"/>
</dbReference>
<dbReference type="PROSITE" id="PS00356">
    <property type="entry name" value="HTH_LACI_1"/>
    <property type="match status" value="1"/>
</dbReference>
<proteinExistence type="predicted"/>
<dbReference type="PROSITE" id="PS50932">
    <property type="entry name" value="HTH_LACI_2"/>
    <property type="match status" value="1"/>
</dbReference>
<dbReference type="PROSITE" id="PS50943">
    <property type="entry name" value="HTH_CROC1"/>
    <property type="match status" value="1"/>
</dbReference>
<keyword evidence="3" id="KW-0804">Transcription</keyword>
<keyword evidence="2" id="KW-0238">DNA-binding</keyword>
<evidence type="ECO:0000259" key="5">
    <source>
        <dbReference type="PROSITE" id="PS50943"/>
    </source>
</evidence>
<dbReference type="OrthoDB" id="9775106at2"/>
<name>A0A1H0L7W6_9BACI</name>
<dbReference type="InterPro" id="IPR001387">
    <property type="entry name" value="Cro/C1-type_HTH"/>
</dbReference>
<keyword evidence="1" id="KW-0805">Transcription regulation</keyword>
<dbReference type="InterPro" id="IPR000843">
    <property type="entry name" value="HTH_LacI"/>
</dbReference>
<evidence type="ECO:0000256" key="2">
    <source>
        <dbReference type="ARBA" id="ARBA00023125"/>
    </source>
</evidence>
<dbReference type="Proteomes" id="UP000198778">
    <property type="component" value="Unassembled WGS sequence"/>
</dbReference>
<dbReference type="PROSITE" id="PS51063">
    <property type="entry name" value="HTH_CRP_2"/>
    <property type="match status" value="1"/>
</dbReference>
<dbReference type="PANTHER" id="PTHR30146">
    <property type="entry name" value="LACI-RELATED TRANSCRIPTIONAL REPRESSOR"/>
    <property type="match status" value="1"/>
</dbReference>
<evidence type="ECO:0000313" key="7">
    <source>
        <dbReference type="EMBL" id="SDO64040.1"/>
    </source>
</evidence>
<dbReference type="PRINTS" id="PR00036">
    <property type="entry name" value="HTHLACI"/>
</dbReference>
<keyword evidence="8" id="KW-1185">Reference proteome</keyword>
<dbReference type="InterPro" id="IPR012318">
    <property type="entry name" value="HTH_CRP"/>
</dbReference>
<protein>
    <submittedName>
        <fullName evidence="7">Transcriptional regulator, LacI family</fullName>
    </submittedName>
</protein>
<sequence>MRMTIKEIAELAGVSRATVSKIINNYDDVGEKTKKRVLDIMEQHNYRPSYSAQTLARKKTNVIGVIYAGEVNADFNHPFFVEVIDAFKKQIGFMGYDLLFFSNEKFHKEEEDFLERCRHYNVDGCIVISGGNVQPSVYELDKSEIPCVGLEIQLNGPNSSFVMSDNHQLIELGVDHLVDLGIQNIAYIGGLRGSLITKLREESFRFHMKEKNLPIKTNWMLEGDFFEESGYNAVKKLLLQNELPQAIFASADMMAFGAMRAIKESAYSLEDFAIIGLDDIPASRYVNPALTTIRQDKVKLGETAATLLHARIEELEVEQGVYLPGELVVRESCGYHRRKAFL</sequence>
<gene>
    <name evidence="7" type="ORF">SAMN04488053_1271</name>
</gene>
<evidence type="ECO:0000259" key="4">
    <source>
        <dbReference type="PROSITE" id="PS50932"/>
    </source>
</evidence>
<feature type="domain" description="HTH cro/C1-type" evidence="5">
    <location>
        <begin position="3"/>
        <end position="25"/>
    </location>
</feature>
<dbReference type="SUPFAM" id="SSF47413">
    <property type="entry name" value="lambda repressor-like DNA-binding domains"/>
    <property type="match status" value="1"/>
</dbReference>
<accession>A0A1H0L7W6</accession>
<reference evidence="8" key="1">
    <citation type="submission" date="2016-10" db="EMBL/GenBank/DDBJ databases">
        <authorList>
            <person name="Varghese N."/>
            <person name="Submissions S."/>
        </authorList>
    </citation>
    <scope>NUCLEOTIDE SEQUENCE [LARGE SCALE GENOMIC DNA]</scope>
    <source>
        <strain evidence="8">CGMCC 1.10369</strain>
    </source>
</reference>
<dbReference type="CDD" id="cd06267">
    <property type="entry name" value="PBP1_LacI_sugar_binding-like"/>
    <property type="match status" value="1"/>
</dbReference>
<dbReference type="GO" id="GO:0000976">
    <property type="term" value="F:transcription cis-regulatory region binding"/>
    <property type="evidence" value="ECO:0007669"/>
    <property type="project" value="TreeGrafter"/>
</dbReference>
<feature type="domain" description="HTH crp-type" evidence="6">
    <location>
        <begin position="1"/>
        <end position="44"/>
    </location>
</feature>
<dbReference type="STRING" id="745820.SAMN04488053_1271"/>
<organism evidence="7 8">
    <name type="scientific">Alkalicoccus daliensis</name>
    <dbReference type="NCBI Taxonomy" id="745820"/>
    <lineage>
        <taxon>Bacteria</taxon>
        <taxon>Bacillati</taxon>
        <taxon>Bacillota</taxon>
        <taxon>Bacilli</taxon>
        <taxon>Bacillales</taxon>
        <taxon>Bacillaceae</taxon>
        <taxon>Alkalicoccus</taxon>
    </lineage>
</organism>
<dbReference type="InterPro" id="IPR028082">
    <property type="entry name" value="Peripla_BP_I"/>
</dbReference>
<dbReference type="AlphaFoldDB" id="A0A1H0L7W6"/>
<dbReference type="EMBL" id="FNIL01000027">
    <property type="protein sequence ID" value="SDO64040.1"/>
    <property type="molecule type" value="Genomic_DNA"/>
</dbReference>
<evidence type="ECO:0000256" key="1">
    <source>
        <dbReference type="ARBA" id="ARBA00023015"/>
    </source>
</evidence>
<dbReference type="Gene3D" id="3.40.50.2300">
    <property type="match status" value="2"/>
</dbReference>
<dbReference type="Pfam" id="PF00356">
    <property type="entry name" value="LacI"/>
    <property type="match status" value="1"/>
</dbReference>
<evidence type="ECO:0000256" key="3">
    <source>
        <dbReference type="ARBA" id="ARBA00023163"/>
    </source>
</evidence>